<evidence type="ECO:0000313" key="2">
    <source>
        <dbReference type="Proteomes" id="UP000248291"/>
    </source>
</evidence>
<organism evidence="1 2">
    <name type="scientific">Pseudomonas syringae pv. actinidiae</name>
    <dbReference type="NCBI Taxonomy" id="103796"/>
    <lineage>
        <taxon>Bacteria</taxon>
        <taxon>Pseudomonadati</taxon>
        <taxon>Pseudomonadota</taxon>
        <taxon>Gammaproteobacteria</taxon>
        <taxon>Pseudomonadales</taxon>
        <taxon>Pseudomonadaceae</taxon>
        <taxon>Pseudomonas</taxon>
        <taxon>Pseudomonas syringae</taxon>
    </lineage>
</organism>
<reference evidence="1 2" key="1">
    <citation type="submission" date="2018-04" db="EMBL/GenBank/DDBJ databases">
        <title>Draft genome sequence of Pseudomonas syringae pv. actinidiae biovar 3 strains isolated from kiwifruit in Kagawa prefecture.</title>
        <authorList>
            <person name="Tabuchi M."/>
            <person name="Saito M."/>
            <person name="Fujiwara S."/>
            <person name="Sasa N."/>
            <person name="Akimitsu K."/>
            <person name="Gomi K."/>
            <person name="Konishi-Sugita S."/>
            <person name="Hamano K."/>
            <person name="Kataoka I."/>
        </authorList>
    </citation>
    <scope>NUCLEOTIDE SEQUENCE [LARGE SCALE GENOMIC DNA]</scope>
    <source>
        <strain evidence="1 2">MAFF212211</strain>
    </source>
</reference>
<protein>
    <submittedName>
        <fullName evidence="1">MFS family permease</fullName>
    </submittedName>
</protein>
<sequence>MRTVFCEYHFVYVVPWRILFKPFQPFEDETSFKRVGMDVSKAHETKGVSTKMFKC</sequence>
<name>A0AAN4TNF9_PSESF</name>
<dbReference type="EMBL" id="BGKA01000190">
    <property type="protein sequence ID" value="GBH19127.1"/>
    <property type="molecule type" value="Genomic_DNA"/>
</dbReference>
<proteinExistence type="predicted"/>
<dbReference type="AlphaFoldDB" id="A0AAN4TNF9"/>
<comment type="caution">
    <text evidence="1">The sequence shown here is derived from an EMBL/GenBank/DDBJ whole genome shotgun (WGS) entry which is preliminary data.</text>
</comment>
<accession>A0AAN4TNF9</accession>
<dbReference type="Proteomes" id="UP000248291">
    <property type="component" value="Unassembled WGS sequence"/>
</dbReference>
<evidence type="ECO:0000313" key="1">
    <source>
        <dbReference type="EMBL" id="GBH19127.1"/>
    </source>
</evidence>
<gene>
    <name evidence="1" type="ORF">KPSA3_05129</name>
</gene>